<feature type="transmembrane region" description="Helical" evidence="6">
    <location>
        <begin position="12"/>
        <end position="29"/>
    </location>
</feature>
<protein>
    <submittedName>
        <fullName evidence="8">RDD family protein</fullName>
    </submittedName>
</protein>
<dbReference type="PANTHER" id="PTHR38480:SF1">
    <property type="entry name" value="SLR0254 PROTEIN"/>
    <property type="match status" value="1"/>
</dbReference>
<reference evidence="8 9" key="1">
    <citation type="submission" date="2019-12" db="EMBL/GenBank/DDBJ databases">
        <title>Whole genome sequencing of endophytic Actinobacterium Micromonospora sp. MPMI6T.</title>
        <authorList>
            <person name="Evv R."/>
            <person name="Podile A.R."/>
        </authorList>
    </citation>
    <scope>NUCLEOTIDE SEQUENCE [LARGE SCALE GENOMIC DNA]</scope>
    <source>
        <strain evidence="8 9">MPMI6</strain>
    </source>
</reference>
<keyword evidence="4 6" id="KW-0472">Membrane</keyword>
<dbReference type="Proteomes" id="UP000823521">
    <property type="component" value="Unassembled WGS sequence"/>
</dbReference>
<feature type="domain" description="RDD" evidence="7">
    <location>
        <begin position="2"/>
        <end position="136"/>
    </location>
</feature>
<proteinExistence type="predicted"/>
<evidence type="ECO:0000256" key="1">
    <source>
        <dbReference type="ARBA" id="ARBA00004141"/>
    </source>
</evidence>
<evidence type="ECO:0000256" key="3">
    <source>
        <dbReference type="ARBA" id="ARBA00022989"/>
    </source>
</evidence>
<feature type="transmembrane region" description="Helical" evidence="6">
    <location>
        <begin position="41"/>
        <end position="60"/>
    </location>
</feature>
<comment type="caution">
    <text evidence="8">The sequence shown here is derived from an EMBL/GenBank/DDBJ whole genome shotgun (WGS) entry which is preliminary data.</text>
</comment>
<evidence type="ECO:0000313" key="9">
    <source>
        <dbReference type="Proteomes" id="UP000823521"/>
    </source>
</evidence>
<keyword evidence="3 6" id="KW-1133">Transmembrane helix</keyword>
<keyword evidence="2 6" id="KW-0812">Transmembrane</keyword>
<evidence type="ECO:0000256" key="4">
    <source>
        <dbReference type="ARBA" id="ARBA00023136"/>
    </source>
</evidence>
<evidence type="ECO:0000313" key="8">
    <source>
        <dbReference type="EMBL" id="MBO4205640.1"/>
    </source>
</evidence>
<accession>A0ABS3VM87</accession>
<keyword evidence="9" id="KW-1185">Reference proteome</keyword>
<feature type="compositionally biased region" description="Pro residues" evidence="5">
    <location>
        <begin position="265"/>
        <end position="276"/>
    </location>
</feature>
<evidence type="ECO:0000256" key="2">
    <source>
        <dbReference type="ARBA" id="ARBA00022692"/>
    </source>
</evidence>
<organism evidence="8 9">
    <name type="scientific">Micromonospora echinofusca</name>
    <dbReference type="NCBI Taxonomy" id="47858"/>
    <lineage>
        <taxon>Bacteria</taxon>
        <taxon>Bacillati</taxon>
        <taxon>Actinomycetota</taxon>
        <taxon>Actinomycetes</taxon>
        <taxon>Micromonosporales</taxon>
        <taxon>Micromonosporaceae</taxon>
        <taxon>Micromonospora</taxon>
    </lineage>
</organism>
<dbReference type="Pfam" id="PF06271">
    <property type="entry name" value="RDD"/>
    <property type="match status" value="1"/>
</dbReference>
<sequence length="291" mass="31190">MLARLIDLVAQVAIFVTLSTATPIVILLLSQTGLVTPSEDLFRATTILMVVVTVVGYPVALETLTRGRTVGKLALGLRVVRDDGGPIRFRQALTRGLVGAAIEWPGLIAPPLTWLGSVWAMAVSRQGRRLGDHAAGTLVIHERSPQRWGRMPLMPPGLAAWAGTLDLAGLDDDLALAVRHFLVRVPELREPARGLLTQRLMAEVAAVVRPAPPPGVPPWAYLAAVHAERHRRARHRLAAVRHRSAAVWPTPGGPAGVPAQRAAPVPDPHPQTPTPPLRTAVPPDQRMPTGS</sequence>
<dbReference type="PANTHER" id="PTHR38480">
    <property type="entry name" value="SLR0254 PROTEIN"/>
    <property type="match status" value="1"/>
</dbReference>
<evidence type="ECO:0000256" key="5">
    <source>
        <dbReference type="SAM" id="MobiDB-lite"/>
    </source>
</evidence>
<evidence type="ECO:0000256" key="6">
    <source>
        <dbReference type="SAM" id="Phobius"/>
    </source>
</evidence>
<name>A0ABS3VM87_MICEH</name>
<feature type="region of interest" description="Disordered" evidence="5">
    <location>
        <begin position="246"/>
        <end position="291"/>
    </location>
</feature>
<comment type="subcellular location">
    <subcellularLocation>
        <location evidence="1">Membrane</location>
        <topology evidence="1">Multi-pass membrane protein</topology>
    </subcellularLocation>
</comment>
<gene>
    <name evidence="8" type="ORF">GSF22_06410</name>
</gene>
<evidence type="ECO:0000259" key="7">
    <source>
        <dbReference type="Pfam" id="PF06271"/>
    </source>
</evidence>
<dbReference type="EMBL" id="WVUH01000032">
    <property type="protein sequence ID" value="MBO4205640.1"/>
    <property type="molecule type" value="Genomic_DNA"/>
</dbReference>
<dbReference type="InterPro" id="IPR010432">
    <property type="entry name" value="RDD"/>
</dbReference>